<gene>
    <name evidence="4" type="primary">SH2B1</name>
</gene>
<dbReference type="Gene3D" id="6.10.140.110">
    <property type="match status" value="1"/>
</dbReference>
<dbReference type="InterPro" id="IPR036290">
    <property type="entry name" value="Phe_ZIP_sf"/>
</dbReference>
<proteinExistence type="predicted"/>
<reference evidence="4" key="2">
    <citation type="submission" date="2025-09" db="UniProtKB">
        <authorList>
            <consortium name="Ensembl"/>
        </authorList>
    </citation>
    <scope>IDENTIFICATION</scope>
</reference>
<dbReference type="Proteomes" id="UP000472274">
    <property type="component" value="Unplaced"/>
</dbReference>
<dbReference type="InParanoid" id="A0A674IEF1"/>
<reference evidence="4" key="1">
    <citation type="submission" date="2025-08" db="UniProtKB">
        <authorList>
            <consortium name="Ensembl"/>
        </authorList>
    </citation>
    <scope>IDENTIFICATION</scope>
</reference>
<feature type="compositionally biased region" description="Low complexity" evidence="2">
    <location>
        <begin position="132"/>
        <end position="155"/>
    </location>
</feature>
<feature type="region of interest" description="Disordered" evidence="2">
    <location>
        <begin position="101"/>
        <end position="166"/>
    </location>
</feature>
<dbReference type="Gene3D" id="2.30.29.30">
    <property type="entry name" value="Pleckstrin-homology domain (PH domain)/Phosphotyrosine-binding domain (PTB)"/>
    <property type="match status" value="1"/>
</dbReference>
<dbReference type="GO" id="GO:0060391">
    <property type="term" value="P:positive regulation of SMAD protein signal transduction"/>
    <property type="evidence" value="ECO:0007669"/>
    <property type="project" value="Ensembl"/>
</dbReference>
<evidence type="ECO:0000256" key="1">
    <source>
        <dbReference type="ARBA" id="ARBA00022553"/>
    </source>
</evidence>
<dbReference type="InterPro" id="IPR030523">
    <property type="entry name" value="SH2B"/>
</dbReference>
<keyword evidence="1" id="KW-0597">Phosphoprotein</keyword>
<feature type="domain" description="PH" evidence="3">
    <location>
        <begin position="238"/>
        <end position="350"/>
    </location>
</feature>
<evidence type="ECO:0000259" key="3">
    <source>
        <dbReference type="PROSITE" id="PS50003"/>
    </source>
</evidence>
<evidence type="ECO:0000256" key="2">
    <source>
        <dbReference type="SAM" id="MobiDB-lite"/>
    </source>
</evidence>
<dbReference type="GeneTree" id="ENSGT00950000183191"/>
<dbReference type="CDD" id="cd01231">
    <property type="entry name" value="PH_SH2B_family"/>
    <property type="match status" value="1"/>
</dbReference>
<dbReference type="Ensembl" id="ENSTMTT00000006277.1">
    <property type="protein sequence ID" value="ENSTMTP00000006079.1"/>
    <property type="gene ID" value="ENSTMTG00000004325.1"/>
</dbReference>
<dbReference type="SUPFAM" id="SSF50729">
    <property type="entry name" value="PH domain-like"/>
    <property type="match status" value="1"/>
</dbReference>
<feature type="compositionally biased region" description="Polar residues" evidence="2">
    <location>
        <begin position="104"/>
        <end position="122"/>
    </location>
</feature>
<dbReference type="InterPro" id="IPR011993">
    <property type="entry name" value="PH-like_dom_sf"/>
</dbReference>
<dbReference type="SMART" id="SM00233">
    <property type="entry name" value="PH"/>
    <property type="match status" value="1"/>
</dbReference>
<evidence type="ECO:0000313" key="5">
    <source>
        <dbReference type="Proteomes" id="UP000472274"/>
    </source>
</evidence>
<dbReference type="GO" id="GO:0035556">
    <property type="term" value="P:intracellular signal transduction"/>
    <property type="evidence" value="ECO:0007669"/>
    <property type="project" value="TreeGrafter"/>
</dbReference>
<protein>
    <submittedName>
        <fullName evidence="4">SH2B adaptor protein 1</fullName>
    </submittedName>
</protein>
<dbReference type="AlphaFoldDB" id="A0A674IEF1"/>
<dbReference type="GO" id="GO:0005886">
    <property type="term" value="C:plasma membrane"/>
    <property type="evidence" value="ECO:0007669"/>
    <property type="project" value="TreeGrafter"/>
</dbReference>
<dbReference type="PROSITE" id="PS50003">
    <property type="entry name" value="PH_DOMAIN"/>
    <property type="match status" value="1"/>
</dbReference>
<dbReference type="InterPro" id="IPR001849">
    <property type="entry name" value="PH_domain"/>
</dbReference>
<dbReference type="InterPro" id="IPR015012">
    <property type="entry name" value="Phe_ZIP"/>
</dbReference>
<dbReference type="PANTHER" id="PTHR10872:SF3">
    <property type="entry name" value="SH2B ADAPTER PROTEIN 1"/>
    <property type="match status" value="1"/>
</dbReference>
<feature type="region of interest" description="Disordered" evidence="2">
    <location>
        <begin position="179"/>
        <end position="212"/>
    </location>
</feature>
<dbReference type="SUPFAM" id="SSF109805">
    <property type="entry name" value="Phenylalanine zipper"/>
    <property type="match status" value="1"/>
</dbReference>
<keyword evidence="5" id="KW-1185">Reference proteome</keyword>
<organism evidence="4 5">
    <name type="scientific">Terrapene triunguis</name>
    <name type="common">Three-toed box turtle</name>
    <dbReference type="NCBI Taxonomy" id="2587831"/>
    <lineage>
        <taxon>Eukaryota</taxon>
        <taxon>Metazoa</taxon>
        <taxon>Chordata</taxon>
        <taxon>Craniata</taxon>
        <taxon>Vertebrata</taxon>
        <taxon>Euteleostomi</taxon>
        <taxon>Archelosauria</taxon>
        <taxon>Testudinata</taxon>
        <taxon>Testudines</taxon>
        <taxon>Cryptodira</taxon>
        <taxon>Durocryptodira</taxon>
        <taxon>Testudinoidea</taxon>
        <taxon>Emydidae</taxon>
        <taxon>Terrapene</taxon>
    </lineage>
</organism>
<evidence type="ECO:0000313" key="4">
    <source>
        <dbReference type="Ensembl" id="ENSTMTP00000006079.1"/>
    </source>
</evidence>
<name>A0A674IEF1_9SAUR</name>
<dbReference type="Pfam" id="PF08916">
    <property type="entry name" value="Phe_ZIP"/>
    <property type="match status" value="1"/>
</dbReference>
<dbReference type="PANTHER" id="PTHR10872">
    <property type="entry name" value="SH2B ADAPTER PROTEIN"/>
    <property type="match status" value="1"/>
</dbReference>
<sequence>MNGSVAPPGVVEAAVAPLPSPGWRDFCEAHARAAALDFARRFRAFLSENPQFAAPGAEAAFSRRFAEHFVEHFEAEVSRACAGDSPPRCDIAPFTGAHHCPGGASSSSTRDLSETCSDSSVASPVEPQPGLASGLSSSQSRSSEDVSASAATASTKPKLKKRFSLRNVSRSVRGSMRGILQWKSSAESPTEEEAGGANTNSNSSGGGAADSLPTERWTHKFERLRLSKAPTPKVELSSVRREGLLNYIVADDSGGGAGSRARWQKCRLLLRKAGKGEGEGYLLEFYIPPKARVSILCSAVTDVRTTTPLEMPDKENTFVLKVGNSLEYILETVDSLQMRSWLADIQDCMSPGVQIPVPRRGSQAASPGVGVSFTSESCRCPCRENTDSTDLPCLNHSESMPSRELPLLPSESNEQLSQGAYGGLSERPSASISPSSISIAASHFNSMELLPPELPPRVPIDEAAERLQGPYPPGLLHTPFPDTPDATGTEQRSPCGDTGGGVMSSGGPCSQRWGGFQEVCRERDPEWKRDFVGSKGVIGKGVWDEGEVSGGGCGWGAGDTRSVGGACWGGVLGLVGVCSGEGGMGLGERARDRGRVGSRLGGCARDGAERRRRLG</sequence>
<accession>A0A674IEF1</accession>
<dbReference type="GO" id="GO:0005068">
    <property type="term" value="F:transmembrane receptor protein tyrosine kinase adaptor activity"/>
    <property type="evidence" value="ECO:0007669"/>
    <property type="project" value="TreeGrafter"/>
</dbReference>